<comment type="caution">
    <text evidence="2">The sequence shown here is derived from an EMBL/GenBank/DDBJ whole genome shotgun (WGS) entry which is preliminary data.</text>
</comment>
<evidence type="ECO:0000256" key="1">
    <source>
        <dbReference type="SAM" id="MobiDB-lite"/>
    </source>
</evidence>
<dbReference type="Proteomes" id="UP000828251">
    <property type="component" value="Unassembled WGS sequence"/>
</dbReference>
<protein>
    <submittedName>
        <fullName evidence="2">Uncharacterized protein</fullName>
    </submittedName>
</protein>
<sequence length="53" mass="5904">GPITRAQAKFFKEILNGLMKRLWDQAQFDPGTSSNSSMVQVIQAKNETSNGFD</sequence>
<reference evidence="2 3" key="1">
    <citation type="journal article" date="2021" name="Plant Biotechnol. J.">
        <title>Multi-omics assisted identification of the key and species-specific regulatory components of drought-tolerant mechanisms in Gossypium stocksii.</title>
        <authorList>
            <person name="Yu D."/>
            <person name="Ke L."/>
            <person name="Zhang D."/>
            <person name="Wu Y."/>
            <person name="Sun Y."/>
            <person name="Mei J."/>
            <person name="Sun J."/>
            <person name="Sun Y."/>
        </authorList>
    </citation>
    <scope>NUCLEOTIDE SEQUENCE [LARGE SCALE GENOMIC DNA]</scope>
    <source>
        <strain evidence="3">cv. E1</strain>
        <tissue evidence="2">Leaf</tissue>
    </source>
</reference>
<gene>
    <name evidence="2" type="ORF">J1N35_041616</name>
</gene>
<name>A0A9D3UGA5_9ROSI</name>
<feature type="compositionally biased region" description="Polar residues" evidence="1">
    <location>
        <begin position="30"/>
        <end position="53"/>
    </location>
</feature>
<proteinExistence type="predicted"/>
<dbReference type="EMBL" id="JAIQCV010000012">
    <property type="protein sequence ID" value="KAH1039873.1"/>
    <property type="molecule type" value="Genomic_DNA"/>
</dbReference>
<dbReference type="AlphaFoldDB" id="A0A9D3UGA5"/>
<evidence type="ECO:0000313" key="3">
    <source>
        <dbReference type="Proteomes" id="UP000828251"/>
    </source>
</evidence>
<feature type="region of interest" description="Disordered" evidence="1">
    <location>
        <begin position="29"/>
        <end position="53"/>
    </location>
</feature>
<evidence type="ECO:0000313" key="2">
    <source>
        <dbReference type="EMBL" id="KAH1039873.1"/>
    </source>
</evidence>
<organism evidence="2 3">
    <name type="scientific">Gossypium stocksii</name>
    <dbReference type="NCBI Taxonomy" id="47602"/>
    <lineage>
        <taxon>Eukaryota</taxon>
        <taxon>Viridiplantae</taxon>
        <taxon>Streptophyta</taxon>
        <taxon>Embryophyta</taxon>
        <taxon>Tracheophyta</taxon>
        <taxon>Spermatophyta</taxon>
        <taxon>Magnoliopsida</taxon>
        <taxon>eudicotyledons</taxon>
        <taxon>Gunneridae</taxon>
        <taxon>Pentapetalae</taxon>
        <taxon>rosids</taxon>
        <taxon>malvids</taxon>
        <taxon>Malvales</taxon>
        <taxon>Malvaceae</taxon>
        <taxon>Malvoideae</taxon>
        <taxon>Gossypium</taxon>
    </lineage>
</organism>
<feature type="non-terminal residue" evidence="2">
    <location>
        <position position="1"/>
    </location>
</feature>
<accession>A0A9D3UGA5</accession>
<keyword evidence="3" id="KW-1185">Reference proteome</keyword>